<evidence type="ECO:0000313" key="1">
    <source>
        <dbReference type="EMBL" id="CAI2367791.1"/>
    </source>
</evidence>
<dbReference type="Proteomes" id="UP001295684">
    <property type="component" value="Unassembled WGS sequence"/>
</dbReference>
<dbReference type="AlphaFoldDB" id="A0AAD1UEG5"/>
<comment type="caution">
    <text evidence="1">The sequence shown here is derived from an EMBL/GenBank/DDBJ whole genome shotgun (WGS) entry which is preliminary data.</text>
</comment>
<name>A0AAD1UEG5_EUPCR</name>
<keyword evidence="2" id="KW-1185">Reference proteome</keyword>
<gene>
    <name evidence="1" type="ORF">ECRASSUSDP1_LOCUS9079</name>
</gene>
<dbReference type="EMBL" id="CAMPGE010008908">
    <property type="protein sequence ID" value="CAI2367791.1"/>
    <property type="molecule type" value="Genomic_DNA"/>
</dbReference>
<protein>
    <submittedName>
        <fullName evidence="1">Uncharacterized protein</fullName>
    </submittedName>
</protein>
<proteinExistence type="predicted"/>
<reference evidence="1" key="1">
    <citation type="submission" date="2023-07" db="EMBL/GenBank/DDBJ databases">
        <authorList>
            <consortium name="AG Swart"/>
            <person name="Singh M."/>
            <person name="Singh A."/>
            <person name="Seah K."/>
            <person name="Emmerich C."/>
        </authorList>
    </citation>
    <scope>NUCLEOTIDE SEQUENCE</scope>
    <source>
        <strain evidence="1">DP1</strain>
    </source>
</reference>
<organism evidence="1 2">
    <name type="scientific">Euplotes crassus</name>
    <dbReference type="NCBI Taxonomy" id="5936"/>
    <lineage>
        <taxon>Eukaryota</taxon>
        <taxon>Sar</taxon>
        <taxon>Alveolata</taxon>
        <taxon>Ciliophora</taxon>
        <taxon>Intramacronucleata</taxon>
        <taxon>Spirotrichea</taxon>
        <taxon>Hypotrichia</taxon>
        <taxon>Euplotida</taxon>
        <taxon>Euplotidae</taxon>
        <taxon>Moneuplotes</taxon>
    </lineage>
</organism>
<evidence type="ECO:0000313" key="2">
    <source>
        <dbReference type="Proteomes" id="UP001295684"/>
    </source>
</evidence>
<sequence>MFSNPDDSKVPYAKTGPKQIGPSTSLNRYSLCGYPCIYANYTPMVSLRQTQMQLNVTNFGKCEMRKRSEASYIKVTPSERLKESKKNKSGCGQYRQKSPAFRLKASIRKNNSSIPPLQIGSIGEPVLNNRYFSNNKDLRIIRNVPQEEFTRQRLQTSCTIKRPKINIQGKKPLLPNQSLLTSLYQTPKSQNKLINKRRNILNLSDSDFDYNSNKTNTQKVAFINKIGKKKINNSLSIPLQNSLLKNTNEINTVAKKNSLVTNLFIKGLKSKVLKIKRPSTQVMKRPECTLETQDKDTVQIPNKTVPSSPCKKSLQKPKKSNFNQNIDLYELSNDQISDKALDVSNNEADTTKTIGVQIKVHNRKQYLSKYKGKLTKRNSSVLETEPEGFSVAN</sequence>
<accession>A0AAD1UEG5</accession>